<dbReference type="GO" id="GO:0019239">
    <property type="term" value="F:deaminase activity"/>
    <property type="evidence" value="ECO:0007669"/>
    <property type="project" value="TreeGrafter"/>
</dbReference>
<dbReference type="SUPFAM" id="SSF55298">
    <property type="entry name" value="YjgF-like"/>
    <property type="match status" value="1"/>
</dbReference>
<evidence type="ECO:0000256" key="1">
    <source>
        <dbReference type="ARBA" id="ARBA00010552"/>
    </source>
</evidence>
<accession>A0A9D1XPL7</accession>
<comment type="similarity">
    <text evidence="1">Belongs to the RutC family.</text>
</comment>
<reference evidence="2" key="2">
    <citation type="submission" date="2021-04" db="EMBL/GenBank/DDBJ databases">
        <authorList>
            <person name="Gilroy R."/>
        </authorList>
    </citation>
    <scope>NUCLEOTIDE SEQUENCE</scope>
    <source>
        <strain evidence="2">ChiGjej1B1-14440</strain>
    </source>
</reference>
<sequence length="125" mass="13618">MKNVVKTNKAPGAIGPYSQGINVGDLYFFSGQIPLNPETNEMPEGIEAQAHQALKNVKGLLESQGLDFSNVIKTTVFLDNMEDFNTVNEIYATYFVEPFPARSAVEVGKLPKGALIEVEVIASNK</sequence>
<dbReference type="AlphaFoldDB" id="A0A9D1XPL7"/>
<dbReference type="InterPro" id="IPR006175">
    <property type="entry name" value="YjgF/YER057c/UK114"/>
</dbReference>
<proteinExistence type="inferred from homology"/>
<dbReference type="EMBL" id="DXET01000154">
    <property type="protein sequence ID" value="HIX81710.1"/>
    <property type="molecule type" value="Genomic_DNA"/>
</dbReference>
<dbReference type="Proteomes" id="UP000886724">
    <property type="component" value="Unassembled WGS sequence"/>
</dbReference>
<dbReference type="FunFam" id="3.30.1330.40:FF:000001">
    <property type="entry name" value="L-PSP family endoribonuclease"/>
    <property type="match status" value="1"/>
</dbReference>
<evidence type="ECO:0000313" key="3">
    <source>
        <dbReference type="Proteomes" id="UP000886724"/>
    </source>
</evidence>
<protein>
    <submittedName>
        <fullName evidence="2">RidA family protein</fullName>
    </submittedName>
</protein>
<name>A0A9D1XPL7_9FIRM</name>
<reference evidence="2" key="1">
    <citation type="journal article" date="2021" name="PeerJ">
        <title>Extensive microbial diversity within the chicken gut microbiome revealed by metagenomics and culture.</title>
        <authorList>
            <person name="Gilroy R."/>
            <person name="Ravi A."/>
            <person name="Getino M."/>
            <person name="Pursley I."/>
            <person name="Horton D.L."/>
            <person name="Alikhan N.F."/>
            <person name="Baker D."/>
            <person name="Gharbi K."/>
            <person name="Hall N."/>
            <person name="Watson M."/>
            <person name="Adriaenssens E.M."/>
            <person name="Foster-Nyarko E."/>
            <person name="Jarju S."/>
            <person name="Secka A."/>
            <person name="Antonio M."/>
            <person name="Oren A."/>
            <person name="Chaudhuri R.R."/>
            <person name="La Ragione R."/>
            <person name="Hildebrand F."/>
            <person name="Pallen M.J."/>
        </authorList>
    </citation>
    <scope>NUCLEOTIDE SEQUENCE</scope>
    <source>
        <strain evidence="2">ChiGjej1B1-14440</strain>
    </source>
</reference>
<dbReference type="CDD" id="cd00448">
    <property type="entry name" value="YjgF_YER057c_UK114_family"/>
    <property type="match status" value="1"/>
</dbReference>
<dbReference type="InterPro" id="IPR006056">
    <property type="entry name" value="RidA"/>
</dbReference>
<dbReference type="GO" id="GO:0005829">
    <property type="term" value="C:cytosol"/>
    <property type="evidence" value="ECO:0007669"/>
    <property type="project" value="TreeGrafter"/>
</dbReference>
<dbReference type="PANTHER" id="PTHR11803">
    <property type="entry name" value="2-IMINOBUTANOATE/2-IMINOPROPANOATE DEAMINASE RIDA"/>
    <property type="match status" value="1"/>
</dbReference>
<dbReference type="InterPro" id="IPR035959">
    <property type="entry name" value="RutC-like_sf"/>
</dbReference>
<dbReference type="NCBIfam" id="TIGR00004">
    <property type="entry name" value="Rid family detoxifying hydrolase"/>
    <property type="match status" value="1"/>
</dbReference>
<gene>
    <name evidence="2" type="ORF">H9980_07040</name>
</gene>
<comment type="caution">
    <text evidence="2">The sequence shown here is derived from an EMBL/GenBank/DDBJ whole genome shotgun (WGS) entry which is preliminary data.</text>
</comment>
<dbReference type="Gene3D" id="3.30.1330.40">
    <property type="entry name" value="RutC-like"/>
    <property type="match status" value="1"/>
</dbReference>
<dbReference type="PANTHER" id="PTHR11803:SF39">
    <property type="entry name" value="2-IMINOBUTANOATE_2-IMINOPROPANOATE DEAMINASE"/>
    <property type="match status" value="1"/>
</dbReference>
<dbReference type="Pfam" id="PF01042">
    <property type="entry name" value="Ribonuc_L-PSP"/>
    <property type="match status" value="1"/>
</dbReference>
<organism evidence="2 3">
    <name type="scientific">Candidatus Erysipelatoclostridium merdavium</name>
    <dbReference type="NCBI Taxonomy" id="2838566"/>
    <lineage>
        <taxon>Bacteria</taxon>
        <taxon>Bacillati</taxon>
        <taxon>Bacillota</taxon>
        <taxon>Erysipelotrichia</taxon>
        <taxon>Erysipelotrichales</taxon>
        <taxon>Erysipelotrichales incertae sedis</taxon>
    </lineage>
</organism>
<evidence type="ECO:0000313" key="2">
    <source>
        <dbReference type="EMBL" id="HIX81710.1"/>
    </source>
</evidence>